<evidence type="ECO:0000256" key="4">
    <source>
        <dbReference type="ARBA" id="ARBA00022777"/>
    </source>
</evidence>
<organism evidence="11 12">
    <name type="scientific">Fredinandcohnia quinoae</name>
    <dbReference type="NCBI Taxonomy" id="2918902"/>
    <lineage>
        <taxon>Bacteria</taxon>
        <taxon>Bacillati</taxon>
        <taxon>Bacillota</taxon>
        <taxon>Bacilli</taxon>
        <taxon>Bacillales</taxon>
        <taxon>Bacillaceae</taxon>
        <taxon>Fredinandcohnia</taxon>
    </lineage>
</organism>
<dbReference type="PANTHER" id="PTHR24421:SF63">
    <property type="entry name" value="SENSOR HISTIDINE KINASE DESK"/>
    <property type="match status" value="1"/>
</dbReference>
<keyword evidence="3" id="KW-0808">Transferase</keyword>
<keyword evidence="6" id="KW-0175">Coiled coil</keyword>
<dbReference type="EC" id="2.7.13.3" evidence="2"/>
<sequence length="351" mass="39429">MPAYYMAGTTGWRLITGYGLLLLFLVTYRQLYNSPNNKTFTFWLIIQVGIIMILAIFYNLFNIFLGFFPANFIGWYANKKIFNRALILFAIAIISPIFIHSDHLFSEGNLTLLVFVAVMLISPFGIRSMNSKMELEKKLDEANEQIKELVKRDERMRIARDLHDTLGHTLSMITLKSQLVGKLLSKDIEKAKIETKEIERTSRSALRQVRELVSDMRAVTVAEELIEVESILQTAGISFQLFGDPKLEEVPSLTQNILSMCLREAVTNIVKHSNANNCSVHLIQEEGEIVLEVEDDGIGLVNQGKQGNGLKGIHERLALIDGSVTIHSRKGVQLVITIPIIVKEAKAGVVS</sequence>
<feature type="domain" description="Signal transduction histidine kinase subgroup 3 dimerisation and phosphoacceptor" evidence="9">
    <location>
        <begin position="154"/>
        <end position="218"/>
    </location>
</feature>
<evidence type="ECO:0000256" key="5">
    <source>
        <dbReference type="ARBA" id="ARBA00023012"/>
    </source>
</evidence>
<feature type="domain" description="Histidine kinase/HSP90-like ATPase" evidence="8">
    <location>
        <begin position="257"/>
        <end position="339"/>
    </location>
</feature>
<evidence type="ECO:0000256" key="2">
    <source>
        <dbReference type="ARBA" id="ARBA00012438"/>
    </source>
</evidence>
<feature type="domain" description="DesK/YvfT N-terminal" evidence="10">
    <location>
        <begin position="2"/>
        <end position="121"/>
    </location>
</feature>
<dbReference type="InterPro" id="IPR003594">
    <property type="entry name" value="HATPase_dom"/>
</dbReference>
<comment type="caution">
    <text evidence="11">The sequence shown here is derived from an EMBL/GenBank/DDBJ whole genome shotgun (WGS) entry which is preliminary data.</text>
</comment>
<evidence type="ECO:0000313" key="12">
    <source>
        <dbReference type="Proteomes" id="UP001431131"/>
    </source>
</evidence>
<dbReference type="Proteomes" id="UP001431131">
    <property type="component" value="Unassembled WGS sequence"/>
</dbReference>
<keyword evidence="7" id="KW-0472">Membrane</keyword>
<dbReference type="Pfam" id="PF02518">
    <property type="entry name" value="HATPase_c"/>
    <property type="match status" value="1"/>
</dbReference>
<dbReference type="GO" id="GO:0016020">
    <property type="term" value="C:membrane"/>
    <property type="evidence" value="ECO:0007669"/>
    <property type="project" value="InterPro"/>
</dbReference>
<reference evidence="11" key="1">
    <citation type="submission" date="2022-02" db="EMBL/GenBank/DDBJ databases">
        <title>Fredinandcohnia quinoae sp. nov. isolated from Chenopodium quinoa seeds.</title>
        <authorList>
            <person name="Saati-Santamaria Z."/>
            <person name="Flores-Felix J.D."/>
            <person name="Igual J.M."/>
            <person name="Velazquez E."/>
            <person name="Garcia-Fraile P."/>
            <person name="Martinez-Molina E."/>
        </authorList>
    </citation>
    <scope>NUCLEOTIDE SEQUENCE</scope>
    <source>
        <strain evidence="11">SECRCQ15</strain>
    </source>
</reference>
<dbReference type="Pfam" id="PF23540">
    <property type="entry name" value="DesK_N"/>
    <property type="match status" value="1"/>
</dbReference>
<dbReference type="Pfam" id="PF07730">
    <property type="entry name" value="HisKA_3"/>
    <property type="match status" value="1"/>
</dbReference>
<dbReference type="SUPFAM" id="SSF55874">
    <property type="entry name" value="ATPase domain of HSP90 chaperone/DNA topoisomerase II/histidine kinase"/>
    <property type="match status" value="1"/>
</dbReference>
<evidence type="ECO:0000259" key="9">
    <source>
        <dbReference type="Pfam" id="PF07730"/>
    </source>
</evidence>
<keyword evidence="4 11" id="KW-0418">Kinase</keyword>
<dbReference type="CDD" id="cd16917">
    <property type="entry name" value="HATPase_UhpB-NarQ-NarX-like"/>
    <property type="match status" value="1"/>
</dbReference>
<dbReference type="GO" id="GO:0046983">
    <property type="term" value="F:protein dimerization activity"/>
    <property type="evidence" value="ECO:0007669"/>
    <property type="project" value="InterPro"/>
</dbReference>
<evidence type="ECO:0000259" key="8">
    <source>
        <dbReference type="Pfam" id="PF02518"/>
    </source>
</evidence>
<dbReference type="InterPro" id="IPR056374">
    <property type="entry name" value="DesK/YvfT_N"/>
</dbReference>
<dbReference type="Gene3D" id="3.30.565.10">
    <property type="entry name" value="Histidine kinase-like ATPase, C-terminal domain"/>
    <property type="match status" value="1"/>
</dbReference>
<evidence type="ECO:0000259" key="10">
    <source>
        <dbReference type="Pfam" id="PF23540"/>
    </source>
</evidence>
<feature type="transmembrane region" description="Helical" evidence="7">
    <location>
        <begin position="111"/>
        <end position="129"/>
    </location>
</feature>
<dbReference type="AlphaFoldDB" id="A0AAW5E303"/>
<dbReference type="GO" id="GO:0000155">
    <property type="term" value="F:phosphorelay sensor kinase activity"/>
    <property type="evidence" value="ECO:0007669"/>
    <property type="project" value="InterPro"/>
</dbReference>
<evidence type="ECO:0000256" key="1">
    <source>
        <dbReference type="ARBA" id="ARBA00000085"/>
    </source>
</evidence>
<feature type="transmembrane region" description="Helical" evidence="7">
    <location>
        <begin position="40"/>
        <end position="61"/>
    </location>
</feature>
<feature type="transmembrane region" description="Helical" evidence="7">
    <location>
        <begin position="12"/>
        <end position="28"/>
    </location>
</feature>
<evidence type="ECO:0000256" key="7">
    <source>
        <dbReference type="SAM" id="Phobius"/>
    </source>
</evidence>
<feature type="coiled-coil region" evidence="6">
    <location>
        <begin position="132"/>
        <end position="159"/>
    </location>
</feature>
<keyword evidence="12" id="KW-1185">Reference proteome</keyword>
<dbReference type="EMBL" id="JAKTTI010000037">
    <property type="protein sequence ID" value="MCH1627286.1"/>
    <property type="molecule type" value="Genomic_DNA"/>
</dbReference>
<evidence type="ECO:0000313" key="11">
    <source>
        <dbReference type="EMBL" id="MCH1627286.1"/>
    </source>
</evidence>
<proteinExistence type="predicted"/>
<keyword evidence="5" id="KW-0902">Two-component regulatory system</keyword>
<feature type="transmembrane region" description="Helical" evidence="7">
    <location>
        <begin position="81"/>
        <end position="99"/>
    </location>
</feature>
<protein>
    <recommendedName>
        <fullName evidence="2">histidine kinase</fullName>
        <ecNumber evidence="2">2.7.13.3</ecNumber>
    </recommendedName>
</protein>
<accession>A0AAW5E303</accession>
<name>A0AAW5E303_9BACI</name>
<dbReference type="InterPro" id="IPR036890">
    <property type="entry name" value="HATPase_C_sf"/>
</dbReference>
<dbReference type="InterPro" id="IPR011712">
    <property type="entry name" value="Sig_transdc_His_kin_sub3_dim/P"/>
</dbReference>
<dbReference type="PANTHER" id="PTHR24421">
    <property type="entry name" value="NITRATE/NITRITE SENSOR PROTEIN NARX-RELATED"/>
    <property type="match status" value="1"/>
</dbReference>
<evidence type="ECO:0000256" key="3">
    <source>
        <dbReference type="ARBA" id="ARBA00022679"/>
    </source>
</evidence>
<keyword evidence="7" id="KW-0812">Transmembrane</keyword>
<gene>
    <name evidence="11" type="ORF">MJG50_18280</name>
</gene>
<keyword evidence="7" id="KW-1133">Transmembrane helix</keyword>
<dbReference type="Gene3D" id="1.20.5.1930">
    <property type="match status" value="1"/>
</dbReference>
<evidence type="ECO:0000256" key="6">
    <source>
        <dbReference type="SAM" id="Coils"/>
    </source>
</evidence>
<comment type="catalytic activity">
    <reaction evidence="1">
        <text>ATP + protein L-histidine = ADP + protein N-phospho-L-histidine.</text>
        <dbReference type="EC" id="2.7.13.3"/>
    </reaction>
</comment>
<dbReference type="InterPro" id="IPR050482">
    <property type="entry name" value="Sensor_HK_TwoCompSys"/>
</dbReference>